<keyword evidence="3" id="KW-1185">Reference proteome</keyword>
<name>A0A388TCL3_TERA1</name>
<sequence length="122" mass="14230">MSIDFTNADLKKIVSRKLELLRKQSGQTIDSAAAELEMDRSEFFRILKGKRLPMLRSMFRISKRYGVSMDWWFVGIDELPKRAVAGKNPREYQLLRIFKNLPERAQKTVLATVKTLARNLKN</sequence>
<dbReference type="EMBL" id="BGZN01000059">
    <property type="protein sequence ID" value="GBR74612.1"/>
    <property type="molecule type" value="Genomic_DNA"/>
</dbReference>
<evidence type="ECO:0000313" key="3">
    <source>
        <dbReference type="Proteomes" id="UP000269352"/>
    </source>
</evidence>
<evidence type="ECO:0000259" key="1">
    <source>
        <dbReference type="PROSITE" id="PS50943"/>
    </source>
</evidence>
<dbReference type="CDD" id="cd00093">
    <property type="entry name" value="HTH_XRE"/>
    <property type="match status" value="1"/>
</dbReference>
<evidence type="ECO:0000313" key="2">
    <source>
        <dbReference type="EMBL" id="GBR74612.1"/>
    </source>
</evidence>
<dbReference type="Proteomes" id="UP000269352">
    <property type="component" value="Unassembled WGS sequence"/>
</dbReference>
<dbReference type="Gene3D" id="1.10.260.40">
    <property type="entry name" value="lambda repressor-like DNA-binding domains"/>
    <property type="match status" value="1"/>
</dbReference>
<dbReference type="SMART" id="SM00530">
    <property type="entry name" value="HTH_XRE"/>
    <property type="match status" value="1"/>
</dbReference>
<comment type="caution">
    <text evidence="2">The sequence shown here is derived from an EMBL/GenBank/DDBJ whole genome shotgun (WGS) entry which is preliminary data.</text>
</comment>
<dbReference type="InterPro" id="IPR010982">
    <property type="entry name" value="Lambda_DNA-bd_dom_sf"/>
</dbReference>
<dbReference type="InterPro" id="IPR001387">
    <property type="entry name" value="Cro/C1-type_HTH"/>
</dbReference>
<dbReference type="PROSITE" id="PS50943">
    <property type="entry name" value="HTH_CROC1"/>
    <property type="match status" value="1"/>
</dbReference>
<dbReference type="SUPFAM" id="SSF47413">
    <property type="entry name" value="lambda repressor-like DNA-binding domains"/>
    <property type="match status" value="1"/>
</dbReference>
<dbReference type="AlphaFoldDB" id="A0A388TCL3"/>
<gene>
    <name evidence="2" type="ORF">NO1_1757</name>
</gene>
<proteinExistence type="predicted"/>
<dbReference type="Pfam" id="PF01381">
    <property type="entry name" value="HTH_3"/>
    <property type="match status" value="1"/>
</dbReference>
<reference evidence="2 3" key="1">
    <citation type="journal article" date="2019" name="ISME J.">
        <title>Genome analyses of uncultured TG2/ZB3 bacteria in 'Margulisbacteria' specifically attached to ectosymbiotic spirochetes of protists in the termite gut.</title>
        <authorList>
            <person name="Utami Y.D."/>
            <person name="Kuwahara H."/>
            <person name="Igai K."/>
            <person name="Murakami T."/>
            <person name="Sugaya K."/>
            <person name="Morikawa T."/>
            <person name="Nagura Y."/>
            <person name="Yuki M."/>
            <person name="Deevong P."/>
            <person name="Inoue T."/>
            <person name="Kihara K."/>
            <person name="Lo N."/>
            <person name="Yamada A."/>
            <person name="Ohkuma M."/>
            <person name="Hongoh Y."/>
        </authorList>
    </citation>
    <scope>NUCLEOTIDE SEQUENCE [LARGE SCALE GENOMIC DNA]</scope>
    <source>
        <strain evidence="2">NkOx7-01</strain>
    </source>
</reference>
<organism evidence="2 3">
    <name type="scientific">Termititenax aidoneus</name>
    <dbReference type="NCBI Taxonomy" id="2218524"/>
    <lineage>
        <taxon>Bacteria</taxon>
        <taxon>Bacillati</taxon>
        <taxon>Candidatus Margulisiibacteriota</taxon>
        <taxon>Candidatus Termititenacia</taxon>
        <taxon>Candidatus Termititenacales</taxon>
        <taxon>Candidatus Termititenacaceae</taxon>
        <taxon>Candidatus Termititenax</taxon>
    </lineage>
</organism>
<feature type="domain" description="HTH cro/C1-type" evidence="1">
    <location>
        <begin position="18"/>
        <end position="72"/>
    </location>
</feature>
<protein>
    <submittedName>
        <fullName evidence="2">Helix-turn-helix domain containing protein</fullName>
    </submittedName>
</protein>
<dbReference type="GO" id="GO:0003677">
    <property type="term" value="F:DNA binding"/>
    <property type="evidence" value="ECO:0007669"/>
    <property type="project" value="InterPro"/>
</dbReference>
<accession>A0A388TCL3</accession>